<organism evidence="1 2">
    <name type="scientific">Moniliophthora roreri</name>
    <name type="common">Frosty pod rot fungus</name>
    <name type="synonym">Monilia roreri</name>
    <dbReference type="NCBI Taxonomy" id="221103"/>
    <lineage>
        <taxon>Eukaryota</taxon>
        <taxon>Fungi</taxon>
        <taxon>Dikarya</taxon>
        <taxon>Basidiomycota</taxon>
        <taxon>Agaricomycotina</taxon>
        <taxon>Agaricomycetes</taxon>
        <taxon>Agaricomycetidae</taxon>
        <taxon>Agaricales</taxon>
        <taxon>Marasmiineae</taxon>
        <taxon>Marasmiaceae</taxon>
        <taxon>Moniliophthora</taxon>
    </lineage>
</organism>
<name>A0A0W0FBY1_MONRR</name>
<protein>
    <submittedName>
        <fullName evidence="1">Uncharacterized protein</fullName>
    </submittedName>
</protein>
<proteinExistence type="predicted"/>
<dbReference type="EMBL" id="LATX01002133">
    <property type="protein sequence ID" value="KTB33811.1"/>
    <property type="molecule type" value="Genomic_DNA"/>
</dbReference>
<evidence type="ECO:0000313" key="2">
    <source>
        <dbReference type="Proteomes" id="UP000054988"/>
    </source>
</evidence>
<comment type="caution">
    <text evidence="1">The sequence shown here is derived from an EMBL/GenBank/DDBJ whole genome shotgun (WGS) entry which is preliminary data.</text>
</comment>
<accession>A0A0W0FBY1</accession>
<sequence length="11" mass="1229">MAKPIPPLCQM</sequence>
<gene>
    <name evidence="1" type="ORF">WG66_13593</name>
</gene>
<reference evidence="1 2" key="1">
    <citation type="submission" date="2015-12" db="EMBL/GenBank/DDBJ databases">
        <title>Draft genome sequence of Moniliophthora roreri, the causal agent of frosty pod rot of cacao.</title>
        <authorList>
            <person name="Aime M.C."/>
            <person name="Diaz-Valderrama J.R."/>
            <person name="Kijpornyongpan T."/>
            <person name="Phillips-Mora W."/>
        </authorList>
    </citation>
    <scope>NUCLEOTIDE SEQUENCE [LARGE SCALE GENOMIC DNA]</scope>
    <source>
        <strain evidence="1 2">MCA 2952</strain>
    </source>
</reference>
<dbReference type="Proteomes" id="UP000054988">
    <property type="component" value="Unassembled WGS sequence"/>
</dbReference>
<evidence type="ECO:0000313" key="1">
    <source>
        <dbReference type="EMBL" id="KTB33811.1"/>
    </source>
</evidence>